<name>A0A061A7A1_9ACTN</name>
<reference evidence="1" key="1">
    <citation type="submission" date="2014-05" db="EMBL/GenBank/DDBJ databases">
        <authorList>
            <person name="Horn Fabian"/>
        </authorList>
    </citation>
    <scope>NUCLEOTIDE SEQUENCE</scope>
</reference>
<accession>A0A061A7A1</accession>
<dbReference type="EMBL" id="LK022848">
    <property type="protein sequence ID" value="CDR12702.1"/>
    <property type="molecule type" value="Genomic_DNA"/>
</dbReference>
<gene>
    <name evidence="2" type="ORF">J2Z30_005639</name>
    <name evidence="1" type="ORF">SIRAN7744</name>
</gene>
<dbReference type="AlphaFoldDB" id="A0A061A7A1"/>
<dbReference type="EMBL" id="JAGGLR010000016">
    <property type="protein sequence ID" value="MBP2064615.1"/>
    <property type="molecule type" value="Genomic_DNA"/>
</dbReference>
<sequence length="76" mass="7769">MLRDAYRVLTGSLMERPDKVAAACVRSAADALLSLPGAPDPPDLRRAAKDLLAAVEAFPPPALHTPSSGAPVGPAP</sequence>
<dbReference type="RefSeq" id="WP_044577765.1">
    <property type="nucleotide sequence ID" value="NZ_BAABDR010000008.1"/>
</dbReference>
<organism evidence="1">
    <name type="scientific">Streptomyces iranensis</name>
    <dbReference type="NCBI Taxonomy" id="576784"/>
    <lineage>
        <taxon>Bacteria</taxon>
        <taxon>Bacillati</taxon>
        <taxon>Actinomycetota</taxon>
        <taxon>Actinomycetes</taxon>
        <taxon>Kitasatosporales</taxon>
        <taxon>Streptomycetaceae</taxon>
        <taxon>Streptomyces</taxon>
        <taxon>Streptomyces violaceusniger group</taxon>
    </lineage>
</organism>
<dbReference type="HOGENOM" id="CLU_2652944_0_0_11"/>
<dbReference type="Proteomes" id="UP000756710">
    <property type="component" value="Unassembled WGS sequence"/>
</dbReference>
<evidence type="ECO:0000313" key="2">
    <source>
        <dbReference type="EMBL" id="MBP2064615.1"/>
    </source>
</evidence>
<proteinExistence type="predicted"/>
<evidence type="ECO:0000313" key="3">
    <source>
        <dbReference type="Proteomes" id="UP000756710"/>
    </source>
</evidence>
<protein>
    <submittedName>
        <fullName evidence="1">Uncharacterized protein</fullName>
    </submittedName>
</protein>
<dbReference type="GeneID" id="32466178"/>
<evidence type="ECO:0000313" key="1">
    <source>
        <dbReference type="EMBL" id="CDR12702.1"/>
    </source>
</evidence>
<keyword evidence="3" id="KW-1185">Reference proteome</keyword>
<reference evidence="2 3" key="2">
    <citation type="submission" date="2021-03" db="EMBL/GenBank/DDBJ databases">
        <title>Genomic Encyclopedia of Type Strains, Phase IV (KMG-IV): sequencing the most valuable type-strain genomes for metagenomic binning, comparative biology and taxonomic classification.</title>
        <authorList>
            <person name="Goeker M."/>
        </authorList>
    </citation>
    <scope>NUCLEOTIDE SEQUENCE [LARGE SCALE GENOMIC DNA]</scope>
    <source>
        <strain evidence="2 3">DSM 41954</strain>
    </source>
</reference>